<name>A0A167P256_9HYPO</name>
<proteinExistence type="predicted"/>
<dbReference type="AlphaFoldDB" id="A0A167P256"/>
<gene>
    <name evidence="3" type="ORF">SPI_07818</name>
</gene>
<feature type="compositionally biased region" description="Basic and acidic residues" evidence="1">
    <location>
        <begin position="227"/>
        <end position="237"/>
    </location>
</feature>
<evidence type="ECO:0000313" key="4">
    <source>
        <dbReference type="Proteomes" id="UP000076874"/>
    </source>
</evidence>
<evidence type="ECO:0000256" key="1">
    <source>
        <dbReference type="SAM" id="MobiDB-lite"/>
    </source>
</evidence>
<accession>A0A167P256</accession>
<reference evidence="3 4" key="1">
    <citation type="journal article" date="2016" name="Genome Biol. Evol.">
        <title>Divergent and convergent evolution of fungal pathogenicity.</title>
        <authorList>
            <person name="Shang Y."/>
            <person name="Xiao G."/>
            <person name="Zheng P."/>
            <person name="Cen K."/>
            <person name="Zhan S."/>
            <person name="Wang C."/>
        </authorList>
    </citation>
    <scope>NUCLEOTIDE SEQUENCE [LARGE SCALE GENOMIC DNA]</scope>
    <source>
        <strain evidence="3 4">RCEF 264</strain>
    </source>
</reference>
<dbReference type="EMBL" id="AZHD01000017">
    <property type="protein sequence ID" value="OAA56207.1"/>
    <property type="molecule type" value="Genomic_DNA"/>
</dbReference>
<keyword evidence="4" id="KW-1185">Reference proteome</keyword>
<feature type="region of interest" description="Disordered" evidence="1">
    <location>
        <begin position="155"/>
        <end position="203"/>
    </location>
</feature>
<feature type="signal peptide" evidence="2">
    <location>
        <begin position="1"/>
        <end position="23"/>
    </location>
</feature>
<sequence length="237" mass="25671">MAPLRRLVVFAVGLSVSASLTHAVVLFPLPPVAASDDTHGNRVQARSKINDGPLWCFEPTDPRMEPAKRYFDAGLTYACLRLGAFCDDAGTVRYPRINHDACYTRCICRTGPTPSDTNEERPLEAVSLIPAPKPHPEYVEAQHRFKEQADRLYSGLPPLTRTTTSSSSSTQEPPSQTDAVPTAEPVASQHADPPANPTPVDETKLDARCAGDCACGTKCTCSSDTPDEQHAPESQRL</sequence>
<keyword evidence="2" id="KW-0732">Signal</keyword>
<comment type="caution">
    <text evidence="3">The sequence shown here is derived from an EMBL/GenBank/DDBJ whole genome shotgun (WGS) entry which is preliminary data.</text>
</comment>
<evidence type="ECO:0000313" key="3">
    <source>
        <dbReference type="EMBL" id="OAA56207.1"/>
    </source>
</evidence>
<organism evidence="3 4">
    <name type="scientific">Niveomyces insectorum RCEF 264</name>
    <dbReference type="NCBI Taxonomy" id="1081102"/>
    <lineage>
        <taxon>Eukaryota</taxon>
        <taxon>Fungi</taxon>
        <taxon>Dikarya</taxon>
        <taxon>Ascomycota</taxon>
        <taxon>Pezizomycotina</taxon>
        <taxon>Sordariomycetes</taxon>
        <taxon>Hypocreomycetidae</taxon>
        <taxon>Hypocreales</taxon>
        <taxon>Cordycipitaceae</taxon>
        <taxon>Niveomyces</taxon>
    </lineage>
</organism>
<feature type="compositionally biased region" description="Low complexity" evidence="1">
    <location>
        <begin position="156"/>
        <end position="177"/>
    </location>
</feature>
<evidence type="ECO:0000256" key="2">
    <source>
        <dbReference type="SAM" id="SignalP"/>
    </source>
</evidence>
<feature type="region of interest" description="Disordered" evidence="1">
    <location>
        <begin position="217"/>
        <end position="237"/>
    </location>
</feature>
<protein>
    <submittedName>
        <fullName evidence="3">Uncharacterized protein</fullName>
    </submittedName>
</protein>
<feature type="chain" id="PRO_5007890947" evidence="2">
    <location>
        <begin position="24"/>
        <end position="237"/>
    </location>
</feature>
<dbReference type="Proteomes" id="UP000076874">
    <property type="component" value="Unassembled WGS sequence"/>
</dbReference>